<sequence>MDVYLVQPLRIYKDRYFLNTTVKVGDIYEGISN</sequence>
<accession>A0A1I1GN07</accession>
<proteinExistence type="predicted"/>
<evidence type="ECO:0000313" key="2">
    <source>
        <dbReference type="Proteomes" id="UP000199577"/>
    </source>
</evidence>
<protein>
    <submittedName>
        <fullName evidence="1">Uncharacterized protein</fullName>
    </submittedName>
</protein>
<evidence type="ECO:0000313" key="1">
    <source>
        <dbReference type="EMBL" id="SFC11268.1"/>
    </source>
</evidence>
<organism evidence="1 2">
    <name type="scientific">Parapedobacter composti</name>
    <dbReference type="NCBI Taxonomy" id="623281"/>
    <lineage>
        <taxon>Bacteria</taxon>
        <taxon>Pseudomonadati</taxon>
        <taxon>Bacteroidota</taxon>
        <taxon>Sphingobacteriia</taxon>
        <taxon>Sphingobacteriales</taxon>
        <taxon>Sphingobacteriaceae</taxon>
        <taxon>Parapedobacter</taxon>
    </lineage>
</organism>
<keyword evidence="2" id="KW-1185">Reference proteome</keyword>
<dbReference type="AlphaFoldDB" id="A0A1I1GN07"/>
<dbReference type="Proteomes" id="UP000199577">
    <property type="component" value="Unassembled WGS sequence"/>
</dbReference>
<reference evidence="1 2" key="1">
    <citation type="submission" date="2016-10" db="EMBL/GenBank/DDBJ databases">
        <authorList>
            <person name="de Groot N.N."/>
        </authorList>
    </citation>
    <scope>NUCLEOTIDE SEQUENCE [LARGE SCALE GENOMIC DNA]</scope>
    <source>
        <strain evidence="1 2">DSM 22900</strain>
    </source>
</reference>
<gene>
    <name evidence="1" type="ORF">SAMN05421747_104221</name>
</gene>
<name>A0A1I1GN07_9SPHI</name>
<dbReference type="EMBL" id="FOLL01000004">
    <property type="protein sequence ID" value="SFC11268.1"/>
    <property type="molecule type" value="Genomic_DNA"/>
</dbReference>